<accession>A0A1Y1X1U0</accession>
<dbReference type="GO" id="GO:0003735">
    <property type="term" value="F:structural constituent of ribosome"/>
    <property type="evidence" value="ECO:0007669"/>
    <property type="project" value="InterPro"/>
</dbReference>
<dbReference type="GO" id="GO:0006412">
    <property type="term" value="P:translation"/>
    <property type="evidence" value="ECO:0007669"/>
    <property type="project" value="InterPro"/>
</dbReference>
<comment type="caution">
    <text evidence="4">The sequence shown here is derived from an EMBL/GenBank/DDBJ whole genome shotgun (WGS) entry which is preliminary data.</text>
</comment>
<proteinExistence type="inferred from homology"/>
<keyword evidence="2 4" id="KW-0689">Ribosomal protein</keyword>
<dbReference type="Proteomes" id="UP000193944">
    <property type="component" value="Unassembled WGS sequence"/>
</dbReference>
<evidence type="ECO:0000256" key="1">
    <source>
        <dbReference type="ARBA" id="ARBA00010014"/>
    </source>
</evidence>
<dbReference type="GO" id="GO:0022627">
    <property type="term" value="C:cytosolic small ribosomal subunit"/>
    <property type="evidence" value="ECO:0007669"/>
    <property type="project" value="TreeGrafter"/>
</dbReference>
<dbReference type="InterPro" id="IPR036390">
    <property type="entry name" value="WH_DNA-bd_sf"/>
</dbReference>
<dbReference type="STRING" id="1754192.A0A1Y1X1U0"/>
<reference evidence="4 5" key="2">
    <citation type="submission" date="2016-08" db="EMBL/GenBank/DDBJ databases">
        <title>Pervasive Adenine N6-methylation of Active Genes in Fungi.</title>
        <authorList>
            <consortium name="DOE Joint Genome Institute"/>
            <person name="Mondo S.J."/>
            <person name="Dannebaum R.O."/>
            <person name="Kuo R.C."/>
            <person name="Labutti K."/>
            <person name="Haridas S."/>
            <person name="Kuo A."/>
            <person name="Salamov A."/>
            <person name="Ahrendt S.R."/>
            <person name="Lipzen A."/>
            <person name="Sullivan W."/>
            <person name="Andreopoulos W.B."/>
            <person name="Clum A."/>
            <person name="Lindquist E."/>
            <person name="Daum C."/>
            <person name="Ramamoorthy G.K."/>
            <person name="Gryganskyi A."/>
            <person name="Culley D."/>
            <person name="Magnuson J.K."/>
            <person name="James T.Y."/>
            <person name="O'Malley M.A."/>
            <person name="Stajich J.E."/>
            <person name="Spatafora J.W."/>
            <person name="Visel A."/>
            <person name="Grigoriev I.V."/>
        </authorList>
    </citation>
    <scope>NUCLEOTIDE SEQUENCE [LARGE SCALE GENOMIC DNA]</scope>
    <source>
        <strain evidence="4 5">S4</strain>
    </source>
</reference>
<comment type="similarity">
    <text evidence="1">Belongs to the eukaryotic ribosomal protein eS19 family.</text>
</comment>
<dbReference type="InterPro" id="IPR036388">
    <property type="entry name" value="WH-like_DNA-bd_sf"/>
</dbReference>
<evidence type="ECO:0000256" key="2">
    <source>
        <dbReference type="ARBA" id="ARBA00022980"/>
    </source>
</evidence>
<dbReference type="Gene3D" id="1.10.10.10">
    <property type="entry name" value="Winged helix-like DNA-binding domain superfamily/Winged helix DNA-binding domain"/>
    <property type="match status" value="1"/>
</dbReference>
<dbReference type="EMBL" id="MCFG01000164">
    <property type="protein sequence ID" value="ORX79769.1"/>
    <property type="molecule type" value="Genomic_DNA"/>
</dbReference>
<protein>
    <submittedName>
        <fullName evidence="4">Ribosomal protein S19e</fullName>
    </submittedName>
</protein>
<name>A0A1Y1X1U0_9FUNG</name>
<keyword evidence="3" id="KW-0687">Ribonucleoprotein</keyword>
<dbReference type="Pfam" id="PF01090">
    <property type="entry name" value="Ribosomal_S19e"/>
    <property type="match status" value="1"/>
</dbReference>
<dbReference type="AlphaFoldDB" id="A0A1Y1X1U0"/>
<organism evidence="4 5">
    <name type="scientific">Anaeromyces robustus</name>
    <dbReference type="NCBI Taxonomy" id="1754192"/>
    <lineage>
        <taxon>Eukaryota</taxon>
        <taxon>Fungi</taxon>
        <taxon>Fungi incertae sedis</taxon>
        <taxon>Chytridiomycota</taxon>
        <taxon>Chytridiomycota incertae sedis</taxon>
        <taxon>Neocallimastigomycetes</taxon>
        <taxon>Neocallimastigales</taxon>
        <taxon>Neocallimastigaceae</taxon>
        <taxon>Anaeromyces</taxon>
    </lineage>
</organism>
<evidence type="ECO:0000256" key="3">
    <source>
        <dbReference type="ARBA" id="ARBA00023274"/>
    </source>
</evidence>
<dbReference type="FunFam" id="1.10.10.10:FF:000118">
    <property type="entry name" value="40S ribosomal protein S19"/>
    <property type="match status" value="1"/>
</dbReference>
<keyword evidence="5" id="KW-1185">Reference proteome</keyword>
<dbReference type="SMART" id="SM01413">
    <property type="entry name" value="Ribosomal_S19e"/>
    <property type="match status" value="1"/>
</dbReference>
<dbReference type="PANTHER" id="PTHR11710:SF0">
    <property type="entry name" value="40S RIBOSOMAL PROTEIN S19"/>
    <property type="match status" value="1"/>
</dbReference>
<dbReference type="OrthoDB" id="428974at2759"/>
<dbReference type="GO" id="GO:0003723">
    <property type="term" value="F:RNA binding"/>
    <property type="evidence" value="ECO:0007669"/>
    <property type="project" value="TreeGrafter"/>
</dbReference>
<evidence type="ECO:0000313" key="4">
    <source>
        <dbReference type="EMBL" id="ORX79769.1"/>
    </source>
</evidence>
<dbReference type="PANTHER" id="PTHR11710">
    <property type="entry name" value="40S RIBOSOMAL PROTEIN S19"/>
    <property type="match status" value="1"/>
</dbReference>
<reference evidence="4 5" key="1">
    <citation type="submission" date="2016-08" db="EMBL/GenBank/DDBJ databases">
        <title>A Parts List for Fungal Cellulosomes Revealed by Comparative Genomics.</title>
        <authorList>
            <consortium name="DOE Joint Genome Institute"/>
            <person name="Haitjema C.H."/>
            <person name="Gilmore S.P."/>
            <person name="Henske J.K."/>
            <person name="Solomon K.V."/>
            <person name="De Groot R."/>
            <person name="Kuo A."/>
            <person name="Mondo S.J."/>
            <person name="Salamov A.A."/>
            <person name="Labutti K."/>
            <person name="Zhao Z."/>
            <person name="Chiniquy J."/>
            <person name="Barry K."/>
            <person name="Brewer H.M."/>
            <person name="Purvine S.O."/>
            <person name="Wright A.T."/>
            <person name="Boxma B."/>
            <person name="Van Alen T."/>
            <person name="Hackstein J.H."/>
            <person name="Baker S.E."/>
            <person name="Grigoriev I.V."/>
            <person name="O'Malley M.A."/>
        </authorList>
    </citation>
    <scope>NUCLEOTIDE SEQUENCE [LARGE SCALE GENOMIC DNA]</scope>
    <source>
        <strain evidence="4 5">S4</strain>
    </source>
</reference>
<sequence length="162" mass="18286">MVKEITVKDINSQVFVKAYAAHLKESGKMTSPKYVDRRKASFKRYSINENDLYYIKAASVARHFYLRSNIGIGGLCKSNSSSLSRHTLHSYSTFPSTSSSISSYNPTTASGNTIRKIIENFEEMGILEKDYCGGRRLSQKGRKSLDSIAIQIYQENGYKTEK</sequence>
<gene>
    <name evidence="4" type="ORF">BCR32DRAFT_281090</name>
</gene>
<dbReference type="GO" id="GO:0000028">
    <property type="term" value="P:ribosomal small subunit assembly"/>
    <property type="evidence" value="ECO:0007669"/>
    <property type="project" value="TreeGrafter"/>
</dbReference>
<dbReference type="SUPFAM" id="SSF46785">
    <property type="entry name" value="Winged helix' DNA-binding domain"/>
    <property type="match status" value="1"/>
</dbReference>
<evidence type="ECO:0000313" key="5">
    <source>
        <dbReference type="Proteomes" id="UP000193944"/>
    </source>
</evidence>
<dbReference type="InterPro" id="IPR001266">
    <property type="entry name" value="Ribosomal_eS19"/>
</dbReference>